<reference evidence="3 5" key="1">
    <citation type="journal article" date="2014" name="Nat. Genet.">
        <title>Genome and transcriptome of the porcine whipworm Trichuris suis.</title>
        <authorList>
            <person name="Jex A.R."/>
            <person name="Nejsum P."/>
            <person name="Schwarz E.M."/>
            <person name="Hu L."/>
            <person name="Young N.D."/>
            <person name="Hall R.S."/>
            <person name="Korhonen P.K."/>
            <person name="Liao S."/>
            <person name="Thamsborg S."/>
            <person name="Xia J."/>
            <person name="Xu P."/>
            <person name="Wang S."/>
            <person name="Scheerlinck J.P."/>
            <person name="Hofmann A."/>
            <person name="Sternberg P.W."/>
            <person name="Wang J."/>
            <person name="Gasser R.B."/>
        </authorList>
    </citation>
    <scope>NUCLEOTIDE SEQUENCE [LARGE SCALE GENOMIC DNA]</scope>
    <source>
        <strain evidence="4">DCEP-RM93F</strain>
        <strain evidence="3">DCEP-RM93M</strain>
    </source>
</reference>
<evidence type="ECO:0000256" key="1">
    <source>
        <dbReference type="PROSITE-ProRule" id="PRU00191"/>
    </source>
</evidence>
<feature type="domain" description="SH2" evidence="2">
    <location>
        <begin position="151"/>
        <end position="393"/>
    </location>
</feature>
<dbReference type="Gene3D" id="3.30.505.10">
    <property type="entry name" value="SH2 domain"/>
    <property type="match status" value="2"/>
</dbReference>
<dbReference type="InterPro" id="IPR036860">
    <property type="entry name" value="SH2_dom_sf"/>
</dbReference>
<dbReference type="EMBL" id="KL367615">
    <property type="protein sequence ID" value="KFD61686.1"/>
    <property type="molecule type" value="Genomic_DNA"/>
</dbReference>
<dbReference type="EMBL" id="KL363208">
    <property type="protein sequence ID" value="KFD54413.1"/>
    <property type="molecule type" value="Genomic_DNA"/>
</dbReference>
<evidence type="ECO:0000313" key="4">
    <source>
        <dbReference type="EMBL" id="KFD61686.1"/>
    </source>
</evidence>
<evidence type="ECO:0000313" key="5">
    <source>
        <dbReference type="Proteomes" id="UP000030764"/>
    </source>
</evidence>
<dbReference type="Proteomes" id="UP000030758">
    <property type="component" value="Unassembled WGS sequence"/>
</dbReference>
<dbReference type="PROSITE" id="PS50001">
    <property type="entry name" value="SH2"/>
    <property type="match status" value="1"/>
</dbReference>
<keyword evidence="1" id="KW-0727">SH2 domain</keyword>
<dbReference type="AlphaFoldDB" id="A0A085MB17"/>
<accession>A0A085MB17</accession>
<dbReference type="InterPro" id="IPR000980">
    <property type="entry name" value="SH2"/>
</dbReference>
<protein>
    <recommendedName>
        <fullName evidence="2">SH2 domain-containing protein</fullName>
    </recommendedName>
</protein>
<dbReference type="SUPFAM" id="SSF55550">
    <property type="entry name" value="SH2 domain"/>
    <property type="match status" value="2"/>
</dbReference>
<dbReference type="InterPro" id="IPR055569">
    <property type="entry name" value="DUF7145"/>
</dbReference>
<dbReference type="Proteomes" id="UP000030764">
    <property type="component" value="Unassembled WGS sequence"/>
</dbReference>
<organism evidence="3 5">
    <name type="scientific">Trichuris suis</name>
    <name type="common">pig whipworm</name>
    <dbReference type="NCBI Taxonomy" id="68888"/>
    <lineage>
        <taxon>Eukaryota</taxon>
        <taxon>Metazoa</taxon>
        <taxon>Ecdysozoa</taxon>
        <taxon>Nematoda</taxon>
        <taxon>Enoplea</taxon>
        <taxon>Dorylaimia</taxon>
        <taxon>Trichinellida</taxon>
        <taxon>Trichuridae</taxon>
        <taxon>Trichuris</taxon>
    </lineage>
</organism>
<evidence type="ECO:0000313" key="3">
    <source>
        <dbReference type="EMBL" id="KFD54413.1"/>
    </source>
</evidence>
<evidence type="ECO:0000259" key="2">
    <source>
        <dbReference type="PROSITE" id="PS50001"/>
    </source>
</evidence>
<dbReference type="InterPro" id="IPR055491">
    <property type="entry name" value="DUF7063"/>
</dbReference>
<name>A0A085MB17_9BILA</name>
<dbReference type="Pfam" id="PF23638">
    <property type="entry name" value="DUF7145"/>
    <property type="match status" value="2"/>
</dbReference>
<proteinExistence type="predicted"/>
<sequence>MGERETWTGESLISSMEPQCPIAELGCYHGISSATELKKRLVRAGDFLVFCDEENMLKPTLLIMDVQQRHISTFPIRQNRDGTFFIEKNKTDRYHTIGSAVLSCTNESASLKEFSPSGIRLHALVRQVIEPLYEEMRLLGARGTQWSSLPFYHGHISHEEARKKLQRNGDFLLRSGSIQEKYHFLLITVQWNGKVRTLSTKLHPVARQYSLPRTSKLQPLETVATVEEFMKAVVAGQCLLDYCILKRAIECSYDNRRKNRCQLCTNDDPTINYDVPKNLIKPLSSLPYYHGELASPMELPYKHKTVGSYALYISLNLRKLLLAVVCHRYQKRALRCLIFFEIKKNKDGSFHIKGSKANASFYTVSELINHHVNNRVELLKQKQCTTAVLTQPILNRKATLHNIGILGVAECVSPYVQMKVVQLTEQLTKHEGDFTLMTNAYTNSLTLFVRWHGRIKTYQLHASKWNDRYLLPRSHPKEPQEWVYGLYDFLKVLANYGLPLGNVFLRRFVPIDRIARFFKIRFNSMHVKTSTDIN</sequence>
<gene>
    <name evidence="3" type="ORF">M513_04756</name>
    <name evidence="4" type="ORF">M514_04756</name>
</gene>
<keyword evidence="5" id="KW-1185">Reference proteome</keyword>
<dbReference type="Pfam" id="PF23205">
    <property type="entry name" value="DUF7063"/>
    <property type="match status" value="2"/>
</dbReference>